<reference evidence="10 11" key="1">
    <citation type="submission" date="2019-04" db="EMBL/GenBank/DDBJ databases">
        <title>Corynebacterium endometrii sp. nov., isolated from the uterus of a cow with endometritis.</title>
        <authorList>
            <person name="Ballas P."/>
            <person name="Ruckert C."/>
            <person name="Wagener K."/>
            <person name="Drillich M."/>
            <person name="Kaempfer P."/>
            <person name="Busse H.-J."/>
            <person name="Ehling-Schulz M."/>
        </authorList>
    </citation>
    <scope>NUCLEOTIDE SEQUENCE [LARGE SCALE GENOMIC DNA]</scope>
    <source>
        <strain evidence="10 11">LMM-1653</strain>
    </source>
</reference>
<evidence type="ECO:0000256" key="3">
    <source>
        <dbReference type="ARBA" id="ARBA00022679"/>
    </source>
</evidence>
<evidence type="ECO:0000256" key="5">
    <source>
        <dbReference type="ARBA" id="ARBA00022898"/>
    </source>
</evidence>
<keyword evidence="5" id="KW-0663">Pyridoxal phosphate</keyword>
<dbReference type="Proteomes" id="UP000296352">
    <property type="component" value="Chromosome"/>
</dbReference>
<protein>
    <submittedName>
        <fullName evidence="10">Cysteine desulfurase</fullName>
        <ecNumber evidence="10">2.8.1.7</ecNumber>
    </submittedName>
</protein>
<keyword evidence="11" id="KW-1185">Reference proteome</keyword>
<dbReference type="Gene3D" id="3.40.640.10">
    <property type="entry name" value="Type I PLP-dependent aspartate aminotransferase-like (Major domain)"/>
    <property type="match status" value="1"/>
</dbReference>
<name>A0A4P7QF29_9CORY</name>
<evidence type="ECO:0000259" key="9">
    <source>
        <dbReference type="Pfam" id="PF00266"/>
    </source>
</evidence>
<dbReference type="PANTHER" id="PTHR11601:SF34">
    <property type="entry name" value="CYSTEINE DESULFURASE"/>
    <property type="match status" value="1"/>
</dbReference>
<evidence type="ECO:0000256" key="2">
    <source>
        <dbReference type="ARBA" id="ARBA00006490"/>
    </source>
</evidence>
<dbReference type="GO" id="GO:0051536">
    <property type="term" value="F:iron-sulfur cluster binding"/>
    <property type="evidence" value="ECO:0007669"/>
    <property type="project" value="UniProtKB-KW"/>
</dbReference>
<evidence type="ECO:0000256" key="8">
    <source>
        <dbReference type="ARBA" id="ARBA00050776"/>
    </source>
</evidence>
<dbReference type="PIRSF" id="PIRSF005572">
    <property type="entry name" value="NifS"/>
    <property type="match status" value="1"/>
</dbReference>
<keyword evidence="3 10" id="KW-0808">Transferase</keyword>
<dbReference type="EMBL" id="CP039247">
    <property type="protein sequence ID" value="QCB28265.1"/>
    <property type="molecule type" value="Genomic_DNA"/>
</dbReference>
<dbReference type="RefSeq" id="WP_136141028.1">
    <property type="nucleotide sequence ID" value="NZ_CP039247.1"/>
</dbReference>
<dbReference type="Pfam" id="PF00266">
    <property type="entry name" value="Aminotran_5"/>
    <property type="match status" value="1"/>
</dbReference>
<comment type="catalytic activity">
    <reaction evidence="8">
        <text>(sulfur carrier)-H + L-cysteine = (sulfur carrier)-SH + L-alanine</text>
        <dbReference type="Rhea" id="RHEA:43892"/>
        <dbReference type="Rhea" id="RHEA-COMP:14737"/>
        <dbReference type="Rhea" id="RHEA-COMP:14739"/>
        <dbReference type="ChEBI" id="CHEBI:29917"/>
        <dbReference type="ChEBI" id="CHEBI:35235"/>
        <dbReference type="ChEBI" id="CHEBI:57972"/>
        <dbReference type="ChEBI" id="CHEBI:64428"/>
        <dbReference type="EC" id="2.8.1.7"/>
    </reaction>
</comment>
<evidence type="ECO:0000256" key="6">
    <source>
        <dbReference type="ARBA" id="ARBA00023004"/>
    </source>
</evidence>
<keyword evidence="7" id="KW-0411">Iron-sulfur</keyword>
<dbReference type="Gene3D" id="3.90.1150.10">
    <property type="entry name" value="Aspartate Aminotransferase, domain 1"/>
    <property type="match status" value="1"/>
</dbReference>
<comment type="cofactor">
    <cofactor evidence="1">
        <name>pyridoxal 5'-phosphate</name>
        <dbReference type="ChEBI" id="CHEBI:597326"/>
    </cofactor>
</comment>
<feature type="domain" description="Aminotransferase class V" evidence="9">
    <location>
        <begin position="4"/>
        <end position="358"/>
    </location>
</feature>
<gene>
    <name evidence="10" type="primary">iscS</name>
    <name evidence="10" type="ORF">CENDO_04880</name>
</gene>
<organism evidence="10 11">
    <name type="scientific">Corynebacterium endometrii</name>
    <dbReference type="NCBI Taxonomy" id="2488819"/>
    <lineage>
        <taxon>Bacteria</taxon>
        <taxon>Bacillati</taxon>
        <taxon>Actinomycetota</taxon>
        <taxon>Actinomycetes</taxon>
        <taxon>Mycobacteriales</taxon>
        <taxon>Corynebacteriaceae</taxon>
        <taxon>Corynebacterium</taxon>
    </lineage>
</organism>
<dbReference type="GO" id="GO:0046872">
    <property type="term" value="F:metal ion binding"/>
    <property type="evidence" value="ECO:0007669"/>
    <property type="project" value="UniProtKB-KW"/>
</dbReference>
<dbReference type="InterPro" id="IPR000192">
    <property type="entry name" value="Aminotrans_V_dom"/>
</dbReference>
<dbReference type="EC" id="2.8.1.7" evidence="10"/>
<dbReference type="KEGG" id="cee:CENDO_04880"/>
<evidence type="ECO:0000313" key="10">
    <source>
        <dbReference type="EMBL" id="QCB28265.1"/>
    </source>
</evidence>
<sequence>MAFYFDHAATSPIRQIAVDAWVAASSALNASAQYASGRQARSVLDDAREKVAELMGCEPIEVIFTSNGTEANNLAIRGLYEVGTTNRVVTTPVEHPSVRETVNHLASRGASVDYMPVGGNGHFEGSAIELLDAPADVATMMMANNETGALFPVERYIERAAAQGTPFHVDAVQVVGKIPLNFTALGATSLSSSGHKFGAPRGTGFLLAKRAPAPATVMFGANQERKLRPGTVDVAGASALAAALEESLGEAATHARNQEVWRSRIIEACMGIDGAVLRSEEPCLHSHVYVSFPGADADSLIMLLDMAGIEASSGSACHAGVNQMSHVLEAMGVTAEEAGGTLRFTMGTATTDEGVNYLVEKLPGIVERARAANS</sequence>
<dbReference type="SUPFAM" id="SSF53383">
    <property type="entry name" value="PLP-dependent transferases"/>
    <property type="match status" value="1"/>
</dbReference>
<keyword evidence="4" id="KW-0479">Metal-binding</keyword>
<evidence type="ECO:0000256" key="7">
    <source>
        <dbReference type="ARBA" id="ARBA00023014"/>
    </source>
</evidence>
<keyword evidence="6" id="KW-0408">Iron</keyword>
<dbReference type="AlphaFoldDB" id="A0A4P7QF29"/>
<dbReference type="InterPro" id="IPR015421">
    <property type="entry name" value="PyrdxlP-dep_Trfase_major"/>
</dbReference>
<accession>A0A4P7QF29</accession>
<dbReference type="InterPro" id="IPR016454">
    <property type="entry name" value="Cysteine_dSase"/>
</dbReference>
<dbReference type="GO" id="GO:0031071">
    <property type="term" value="F:cysteine desulfurase activity"/>
    <property type="evidence" value="ECO:0007669"/>
    <property type="project" value="UniProtKB-EC"/>
</dbReference>
<comment type="similarity">
    <text evidence="2">Belongs to the class-V pyridoxal-phosphate-dependent aminotransferase family. NifS/IscS subfamily.</text>
</comment>
<dbReference type="PANTHER" id="PTHR11601">
    <property type="entry name" value="CYSTEINE DESULFURYLASE FAMILY MEMBER"/>
    <property type="match status" value="1"/>
</dbReference>
<dbReference type="InterPro" id="IPR015424">
    <property type="entry name" value="PyrdxlP-dep_Trfase"/>
</dbReference>
<dbReference type="InterPro" id="IPR015422">
    <property type="entry name" value="PyrdxlP-dep_Trfase_small"/>
</dbReference>
<dbReference type="OrthoDB" id="9808002at2"/>
<evidence type="ECO:0000313" key="11">
    <source>
        <dbReference type="Proteomes" id="UP000296352"/>
    </source>
</evidence>
<evidence type="ECO:0000256" key="4">
    <source>
        <dbReference type="ARBA" id="ARBA00022723"/>
    </source>
</evidence>
<proteinExistence type="inferred from homology"/>
<evidence type="ECO:0000256" key="1">
    <source>
        <dbReference type="ARBA" id="ARBA00001933"/>
    </source>
</evidence>
<dbReference type="Gene3D" id="1.10.260.50">
    <property type="match status" value="1"/>
</dbReference>